<gene>
    <name evidence="1" type="ORF">DPX16_8001</name>
</gene>
<dbReference type="EMBL" id="RJVU01014084">
    <property type="protein sequence ID" value="ROL53059.1"/>
    <property type="molecule type" value="Genomic_DNA"/>
</dbReference>
<evidence type="ECO:0000313" key="1">
    <source>
        <dbReference type="EMBL" id="ROL53059.1"/>
    </source>
</evidence>
<reference evidence="1 2" key="1">
    <citation type="submission" date="2018-10" db="EMBL/GenBank/DDBJ databases">
        <title>Genome assembly for a Yunnan-Guizhou Plateau 3E fish, Anabarilius grahami (Regan), and its evolutionary and genetic applications.</title>
        <authorList>
            <person name="Jiang W."/>
        </authorList>
    </citation>
    <scope>NUCLEOTIDE SEQUENCE [LARGE SCALE GENOMIC DNA]</scope>
    <source>
        <strain evidence="1">AG-KIZ</strain>
        <tissue evidence="1">Muscle</tissue>
    </source>
</reference>
<dbReference type="Proteomes" id="UP000281406">
    <property type="component" value="Unassembled WGS sequence"/>
</dbReference>
<proteinExistence type="predicted"/>
<keyword evidence="2" id="KW-1185">Reference proteome</keyword>
<evidence type="ECO:0000313" key="2">
    <source>
        <dbReference type="Proteomes" id="UP000281406"/>
    </source>
</evidence>
<dbReference type="AlphaFoldDB" id="A0A3N0Z3H9"/>
<organism evidence="1 2">
    <name type="scientific">Anabarilius grahami</name>
    <name type="common">Kanglang fish</name>
    <name type="synonym">Barilius grahami</name>
    <dbReference type="NCBI Taxonomy" id="495550"/>
    <lineage>
        <taxon>Eukaryota</taxon>
        <taxon>Metazoa</taxon>
        <taxon>Chordata</taxon>
        <taxon>Craniata</taxon>
        <taxon>Vertebrata</taxon>
        <taxon>Euteleostomi</taxon>
        <taxon>Actinopterygii</taxon>
        <taxon>Neopterygii</taxon>
        <taxon>Teleostei</taxon>
        <taxon>Ostariophysi</taxon>
        <taxon>Cypriniformes</taxon>
        <taxon>Xenocyprididae</taxon>
        <taxon>Xenocypridinae</taxon>
        <taxon>Xenocypridinae incertae sedis</taxon>
        <taxon>Anabarilius</taxon>
    </lineage>
</organism>
<accession>A0A3N0Z3H9</accession>
<comment type="caution">
    <text evidence="1">The sequence shown here is derived from an EMBL/GenBank/DDBJ whole genome shotgun (WGS) entry which is preliminary data.</text>
</comment>
<name>A0A3N0Z3H9_ANAGA</name>
<protein>
    <submittedName>
        <fullName evidence="1">Uncharacterized protein</fullName>
    </submittedName>
</protein>
<sequence length="121" mass="14050">MEFTSRNKKAKDEKEDWMDGWVGLGIEEREGERTASHCAGQALYPHRRHPTQEGGGLADEWLWKELNFRNFLVNQVHLPVYAVSLLEPTYEERERTLSSRFSLTLKCIEGFLLCHPLDSSK</sequence>